<dbReference type="SUPFAM" id="SSF88659">
    <property type="entry name" value="Sigma3 and sigma4 domains of RNA polymerase sigma factors"/>
    <property type="match status" value="1"/>
</dbReference>
<sequence length="38" mass="4482">MEGYSEKEIGKMLNVSRQSVNRAKNRALKNIREYLINK</sequence>
<dbReference type="GO" id="GO:0006352">
    <property type="term" value="P:DNA-templated transcription initiation"/>
    <property type="evidence" value="ECO:0007669"/>
    <property type="project" value="InterPro"/>
</dbReference>
<name>A0A8A7KJY4_9FIRM</name>
<evidence type="ECO:0000259" key="1">
    <source>
        <dbReference type="Pfam" id="PF04545"/>
    </source>
</evidence>
<protein>
    <recommendedName>
        <fullName evidence="1">RNA polymerase sigma-70 region 4 domain-containing protein</fullName>
    </recommendedName>
</protein>
<feature type="domain" description="RNA polymerase sigma-70 region 4" evidence="1">
    <location>
        <begin position="2"/>
        <end position="33"/>
    </location>
</feature>
<keyword evidence="3" id="KW-1185">Reference proteome</keyword>
<dbReference type="InterPro" id="IPR013324">
    <property type="entry name" value="RNA_pol_sigma_r3/r4-like"/>
</dbReference>
<dbReference type="InterPro" id="IPR036388">
    <property type="entry name" value="WH-like_DNA-bd_sf"/>
</dbReference>
<dbReference type="InterPro" id="IPR007630">
    <property type="entry name" value="RNA_pol_sigma70_r4"/>
</dbReference>
<organism evidence="2 3">
    <name type="scientific">Iocasia fonsfrigidae</name>
    <dbReference type="NCBI Taxonomy" id="2682810"/>
    <lineage>
        <taxon>Bacteria</taxon>
        <taxon>Bacillati</taxon>
        <taxon>Bacillota</taxon>
        <taxon>Clostridia</taxon>
        <taxon>Halanaerobiales</taxon>
        <taxon>Halanaerobiaceae</taxon>
        <taxon>Iocasia</taxon>
    </lineage>
</organism>
<dbReference type="AlphaFoldDB" id="A0A8A7KJY4"/>
<dbReference type="Pfam" id="PF04545">
    <property type="entry name" value="Sigma70_r4"/>
    <property type="match status" value="1"/>
</dbReference>
<dbReference type="EMBL" id="CP046640">
    <property type="protein sequence ID" value="QTL99929.1"/>
    <property type="molecule type" value="Genomic_DNA"/>
</dbReference>
<reference evidence="2" key="1">
    <citation type="submission" date="2019-12" db="EMBL/GenBank/DDBJ databases">
        <authorList>
            <person name="zhang j."/>
            <person name="sun C.M."/>
        </authorList>
    </citation>
    <scope>NUCLEOTIDE SEQUENCE</scope>
    <source>
        <strain evidence="2">NS-1</strain>
    </source>
</reference>
<dbReference type="GO" id="GO:0003700">
    <property type="term" value="F:DNA-binding transcription factor activity"/>
    <property type="evidence" value="ECO:0007669"/>
    <property type="project" value="InterPro"/>
</dbReference>
<gene>
    <name evidence="2" type="ORF">GM661_05870</name>
</gene>
<dbReference type="KEGG" id="ifn:GM661_05870"/>
<accession>A0A8A7KJY4</accession>
<evidence type="ECO:0000313" key="2">
    <source>
        <dbReference type="EMBL" id="QTL99929.1"/>
    </source>
</evidence>
<proteinExistence type="predicted"/>
<dbReference type="Gene3D" id="1.10.10.10">
    <property type="entry name" value="Winged helix-like DNA-binding domain superfamily/Winged helix DNA-binding domain"/>
    <property type="match status" value="1"/>
</dbReference>
<evidence type="ECO:0000313" key="3">
    <source>
        <dbReference type="Proteomes" id="UP000665020"/>
    </source>
</evidence>
<dbReference type="Proteomes" id="UP000665020">
    <property type="component" value="Chromosome"/>
</dbReference>